<dbReference type="Pfam" id="PF05719">
    <property type="entry name" value="GPP34"/>
    <property type="match status" value="1"/>
</dbReference>
<dbReference type="PANTHER" id="PTHR12704:SF2">
    <property type="entry name" value="GOLGI PHOSPHOPROTEIN 3 HOMOLOG SAURON"/>
    <property type="match status" value="1"/>
</dbReference>
<dbReference type="GO" id="GO:0006890">
    <property type="term" value="P:retrograde vesicle-mediated transport, Golgi to endoplasmic reticulum"/>
    <property type="evidence" value="ECO:0007669"/>
    <property type="project" value="TreeGrafter"/>
</dbReference>
<dbReference type="STRING" id="35752.SAMN05421541_112172"/>
<dbReference type="GO" id="GO:0012505">
    <property type="term" value="C:endomembrane system"/>
    <property type="evidence" value="ECO:0007669"/>
    <property type="project" value="UniProtKB-ARBA"/>
</dbReference>
<accession>A0A1I2JJC6</accession>
<dbReference type="InterPro" id="IPR038261">
    <property type="entry name" value="GPP34-like_sf"/>
</dbReference>
<proteinExistence type="predicted"/>
<dbReference type="GO" id="GO:0048194">
    <property type="term" value="P:Golgi vesicle budding"/>
    <property type="evidence" value="ECO:0007669"/>
    <property type="project" value="TreeGrafter"/>
</dbReference>
<dbReference type="GO" id="GO:0007030">
    <property type="term" value="P:Golgi organization"/>
    <property type="evidence" value="ECO:0007669"/>
    <property type="project" value="TreeGrafter"/>
</dbReference>
<evidence type="ECO:0000313" key="5">
    <source>
        <dbReference type="EMBL" id="SFF52791.1"/>
    </source>
</evidence>
<reference evidence="5 6" key="1">
    <citation type="submission" date="2016-10" db="EMBL/GenBank/DDBJ databases">
        <authorList>
            <person name="de Groot N.N."/>
        </authorList>
    </citation>
    <scope>NUCLEOTIDE SEQUENCE [LARGE SCALE GENOMIC DNA]</scope>
    <source>
        <strain evidence="5 6">DSM 43019</strain>
    </source>
</reference>
<dbReference type="InterPro" id="IPR008628">
    <property type="entry name" value="GPP34-like"/>
</dbReference>
<organism evidence="5 6">
    <name type="scientific">Actinoplanes philippinensis</name>
    <dbReference type="NCBI Taxonomy" id="35752"/>
    <lineage>
        <taxon>Bacteria</taxon>
        <taxon>Bacillati</taxon>
        <taxon>Actinomycetota</taxon>
        <taxon>Actinomycetes</taxon>
        <taxon>Micromonosporales</taxon>
        <taxon>Micromonosporaceae</taxon>
        <taxon>Actinoplanes</taxon>
    </lineage>
</organism>
<evidence type="ECO:0000256" key="3">
    <source>
        <dbReference type="ARBA" id="ARBA00023121"/>
    </source>
</evidence>
<dbReference type="GO" id="GO:0043001">
    <property type="term" value="P:Golgi to plasma membrane protein transport"/>
    <property type="evidence" value="ECO:0007669"/>
    <property type="project" value="TreeGrafter"/>
</dbReference>
<gene>
    <name evidence="5" type="ORF">SAMN05421541_112172</name>
</gene>
<dbReference type="AlphaFoldDB" id="A0A1I2JJC6"/>
<evidence type="ECO:0000256" key="1">
    <source>
        <dbReference type="ARBA" id="ARBA00004255"/>
    </source>
</evidence>
<dbReference type="RefSeq" id="WP_093619511.1">
    <property type="nucleotide sequence ID" value="NZ_BOMT01000067.1"/>
</dbReference>
<name>A0A1I2JJC6_9ACTN</name>
<keyword evidence="3" id="KW-0446">Lipid-binding</keyword>
<dbReference type="Proteomes" id="UP000199645">
    <property type="component" value="Unassembled WGS sequence"/>
</dbReference>
<keyword evidence="6" id="KW-1185">Reference proteome</keyword>
<dbReference type="Gene3D" id="1.10.3630.10">
    <property type="entry name" value="yeast vps74-n-term truncation variant domain like"/>
    <property type="match status" value="1"/>
</dbReference>
<dbReference type="GO" id="GO:0070273">
    <property type="term" value="F:phosphatidylinositol-4-phosphate binding"/>
    <property type="evidence" value="ECO:0007669"/>
    <property type="project" value="InterPro"/>
</dbReference>
<dbReference type="EMBL" id="FONV01000012">
    <property type="protein sequence ID" value="SFF52791.1"/>
    <property type="molecule type" value="Genomic_DNA"/>
</dbReference>
<dbReference type="OrthoDB" id="4962633at2"/>
<keyword evidence="2" id="KW-0333">Golgi apparatus</keyword>
<dbReference type="PANTHER" id="PTHR12704">
    <property type="entry name" value="TRANS-GOLGI PROTEIN GMX33"/>
    <property type="match status" value="1"/>
</dbReference>
<evidence type="ECO:0000256" key="4">
    <source>
        <dbReference type="ARBA" id="ARBA00023136"/>
    </source>
</evidence>
<evidence type="ECO:0000313" key="6">
    <source>
        <dbReference type="Proteomes" id="UP000199645"/>
    </source>
</evidence>
<evidence type="ECO:0000256" key="2">
    <source>
        <dbReference type="ARBA" id="ARBA00023034"/>
    </source>
</evidence>
<protein>
    <submittedName>
        <fullName evidence="5">Golgi phosphoprotein 3 (GPP34)</fullName>
    </submittedName>
</protein>
<sequence>MSTLAEDVLQLVFDDKTGRSVINQTYLDSVIAGALLLDLIRLGRVTPGQPEGKDGKDRAAIVTDRTPTGDPLLDAALATVAEKPRTLRKAVEALVKGNRKAVIERLVERGILRHDRSRVLGIFKLTSFPAADTENEAALRRALVATLHEGAAPDSRTASLIALLHSVKSLPKVVGGDKAQLKARADAIVAGNPADDAVREAVKQVWTAVEMNAAAVAAAAS</sequence>
<dbReference type="GO" id="GO:0005829">
    <property type="term" value="C:cytosol"/>
    <property type="evidence" value="ECO:0007669"/>
    <property type="project" value="TreeGrafter"/>
</dbReference>
<comment type="subcellular location">
    <subcellularLocation>
        <location evidence="1">Golgi apparatus membrane</location>
        <topology evidence="1">Peripheral membrane protein</topology>
        <orientation evidence="1">Cytoplasmic side</orientation>
    </subcellularLocation>
</comment>
<keyword evidence="4" id="KW-0472">Membrane</keyword>